<evidence type="ECO:0000313" key="3">
    <source>
        <dbReference type="EMBL" id="SHM05792.1"/>
    </source>
</evidence>
<sequence length="365" mass="38655">MNARPAPRLSVLDVSPVFVGSSPARALRETVELARHVDALGYHRFWVAEHHGIDNIASCSPPVLIGQIAAATSRLRVGSGGVMLANHSPLIVAEQFGTLEALHPGRIDLGLGRAPGADRITAHALRRTADADDFTGRLGELLSYFGPSQAGPDAADDEEAGAQPPVRALPALGADPEVWLLGSSGYSAELAGLLGLPFAFAQHFSPALAGPAVQLYRERFRPSAVLERPYVAVSSMVVAADTDEEARWLAGPMMLTSLLQRTRGISDLHATPEQAARFAYSRDEADFIEDRLASHLVGGPQTVHDKAQEVLAATGADELMALTMVHDLDTRVRSYRILADVLMPEKAAGAGDTDTGAVSGSAARR</sequence>
<name>A0A1M7FNV5_9ACTN</name>
<dbReference type="Gene3D" id="3.20.20.30">
    <property type="entry name" value="Luciferase-like domain"/>
    <property type="match status" value="1"/>
</dbReference>
<dbReference type="InterPro" id="IPR050766">
    <property type="entry name" value="Bact_Lucif_Oxidored"/>
</dbReference>
<evidence type="ECO:0000256" key="1">
    <source>
        <dbReference type="ARBA" id="ARBA00007789"/>
    </source>
</evidence>
<dbReference type="InterPro" id="IPR019949">
    <property type="entry name" value="CmoO-like"/>
</dbReference>
<dbReference type="FunFam" id="3.20.20.30:FF:000002">
    <property type="entry name" value="LLM class flavin-dependent oxidoreductase"/>
    <property type="match status" value="1"/>
</dbReference>
<dbReference type="NCBIfam" id="TIGR03558">
    <property type="entry name" value="oxido_grp_1"/>
    <property type="match status" value="1"/>
</dbReference>
<organism evidence="3 4">
    <name type="scientific">Actinacidiphila paucisporea</name>
    <dbReference type="NCBI Taxonomy" id="310782"/>
    <lineage>
        <taxon>Bacteria</taxon>
        <taxon>Bacillati</taxon>
        <taxon>Actinomycetota</taxon>
        <taxon>Actinomycetes</taxon>
        <taxon>Kitasatosporales</taxon>
        <taxon>Streptomycetaceae</taxon>
        <taxon>Actinacidiphila</taxon>
    </lineage>
</organism>
<dbReference type="RefSeq" id="WP_073498114.1">
    <property type="nucleotide sequence ID" value="NZ_FRBI01000008.1"/>
</dbReference>
<accession>A0A1M7FNV5</accession>
<dbReference type="STRING" id="310782.SAMN05216499_10815"/>
<dbReference type="Proteomes" id="UP000184111">
    <property type="component" value="Unassembled WGS sequence"/>
</dbReference>
<dbReference type="PANTHER" id="PTHR30137:SF6">
    <property type="entry name" value="LUCIFERASE-LIKE MONOOXYGENASE"/>
    <property type="match status" value="1"/>
</dbReference>
<protein>
    <submittedName>
        <fullName evidence="3">Luciferase family oxidoreductase, group 1</fullName>
    </submittedName>
</protein>
<dbReference type="GO" id="GO:0016705">
    <property type="term" value="F:oxidoreductase activity, acting on paired donors, with incorporation or reduction of molecular oxygen"/>
    <property type="evidence" value="ECO:0007669"/>
    <property type="project" value="InterPro"/>
</dbReference>
<reference evidence="3 4" key="1">
    <citation type="submission" date="2016-11" db="EMBL/GenBank/DDBJ databases">
        <authorList>
            <person name="Jaros S."/>
            <person name="Januszkiewicz K."/>
            <person name="Wedrychowicz H."/>
        </authorList>
    </citation>
    <scope>NUCLEOTIDE SEQUENCE [LARGE SCALE GENOMIC DNA]</scope>
    <source>
        <strain evidence="3 4">CGMCC 4.2025</strain>
    </source>
</reference>
<dbReference type="EMBL" id="FRBI01000008">
    <property type="protein sequence ID" value="SHM05792.1"/>
    <property type="molecule type" value="Genomic_DNA"/>
</dbReference>
<proteinExistence type="predicted"/>
<dbReference type="SUPFAM" id="SSF51679">
    <property type="entry name" value="Bacterial luciferase-like"/>
    <property type="match status" value="1"/>
</dbReference>
<dbReference type="AlphaFoldDB" id="A0A1M7FNV5"/>
<gene>
    <name evidence="3" type="ORF">SAMN05216499_10815</name>
</gene>
<dbReference type="PANTHER" id="PTHR30137">
    <property type="entry name" value="LUCIFERASE-LIKE MONOOXYGENASE"/>
    <property type="match status" value="1"/>
</dbReference>
<evidence type="ECO:0000313" key="4">
    <source>
        <dbReference type="Proteomes" id="UP000184111"/>
    </source>
</evidence>
<dbReference type="InterPro" id="IPR036661">
    <property type="entry name" value="Luciferase-like_sf"/>
</dbReference>
<comment type="similarity">
    <text evidence="1">To bacterial alkanal monooxygenase alpha and beta chains.</text>
</comment>
<keyword evidence="4" id="KW-1185">Reference proteome</keyword>
<dbReference type="OrthoDB" id="9780518at2"/>
<dbReference type="GO" id="GO:0005829">
    <property type="term" value="C:cytosol"/>
    <property type="evidence" value="ECO:0007669"/>
    <property type="project" value="TreeGrafter"/>
</dbReference>
<dbReference type="InterPro" id="IPR011251">
    <property type="entry name" value="Luciferase-like_dom"/>
</dbReference>
<feature type="domain" description="Luciferase-like" evidence="2">
    <location>
        <begin position="19"/>
        <end position="317"/>
    </location>
</feature>
<dbReference type="Pfam" id="PF00296">
    <property type="entry name" value="Bac_luciferase"/>
    <property type="match status" value="1"/>
</dbReference>
<evidence type="ECO:0000259" key="2">
    <source>
        <dbReference type="Pfam" id="PF00296"/>
    </source>
</evidence>
<dbReference type="CDD" id="cd00347">
    <property type="entry name" value="Flavin_utilizing_monoxygenases"/>
    <property type="match status" value="1"/>
</dbReference>